<evidence type="ECO:0000313" key="4">
    <source>
        <dbReference type="Proteomes" id="UP000316921"/>
    </source>
</evidence>
<dbReference type="SUPFAM" id="SSF69349">
    <property type="entry name" value="Phage fibre proteins"/>
    <property type="match status" value="1"/>
</dbReference>
<feature type="domain" description="Gp5/Type VI secretion system Vgr protein OB-fold" evidence="2">
    <location>
        <begin position="374"/>
        <end position="448"/>
    </location>
</feature>
<dbReference type="Gene3D" id="2.40.50.230">
    <property type="entry name" value="Gp5 N-terminal domain"/>
    <property type="match status" value="1"/>
</dbReference>
<evidence type="ECO:0000256" key="1">
    <source>
        <dbReference type="SAM" id="MobiDB-lite"/>
    </source>
</evidence>
<evidence type="ECO:0000259" key="2">
    <source>
        <dbReference type="Pfam" id="PF04717"/>
    </source>
</evidence>
<name>A0A518BPM5_9BACT</name>
<gene>
    <name evidence="3" type="ORF">Pla133_40490</name>
</gene>
<dbReference type="Proteomes" id="UP000316921">
    <property type="component" value="Chromosome"/>
</dbReference>
<dbReference type="Pfam" id="PF04717">
    <property type="entry name" value="Phage_base_V"/>
    <property type="match status" value="1"/>
</dbReference>
<organism evidence="3 4">
    <name type="scientific">Engelhardtia mirabilis</name>
    <dbReference type="NCBI Taxonomy" id="2528011"/>
    <lineage>
        <taxon>Bacteria</taxon>
        <taxon>Pseudomonadati</taxon>
        <taxon>Planctomycetota</taxon>
        <taxon>Planctomycetia</taxon>
        <taxon>Planctomycetia incertae sedis</taxon>
        <taxon>Engelhardtia</taxon>
    </lineage>
</organism>
<dbReference type="AlphaFoldDB" id="A0A518BPM5"/>
<reference evidence="3 4" key="1">
    <citation type="submission" date="2019-02" db="EMBL/GenBank/DDBJ databases">
        <title>Deep-cultivation of Planctomycetes and their phenomic and genomic characterization uncovers novel biology.</title>
        <authorList>
            <person name="Wiegand S."/>
            <person name="Jogler M."/>
            <person name="Boedeker C."/>
            <person name="Pinto D."/>
            <person name="Vollmers J."/>
            <person name="Rivas-Marin E."/>
            <person name="Kohn T."/>
            <person name="Peeters S.H."/>
            <person name="Heuer A."/>
            <person name="Rast P."/>
            <person name="Oberbeckmann S."/>
            <person name="Bunk B."/>
            <person name="Jeske O."/>
            <person name="Meyerdierks A."/>
            <person name="Storesund J.E."/>
            <person name="Kallscheuer N."/>
            <person name="Luecker S."/>
            <person name="Lage O.M."/>
            <person name="Pohl T."/>
            <person name="Merkel B.J."/>
            <person name="Hornburger P."/>
            <person name="Mueller R.-W."/>
            <person name="Bruemmer F."/>
            <person name="Labrenz M."/>
            <person name="Spormann A.M."/>
            <person name="Op den Camp H."/>
            <person name="Overmann J."/>
            <person name="Amann R."/>
            <person name="Jetten M.S.M."/>
            <person name="Mascher T."/>
            <person name="Medema M.H."/>
            <person name="Devos D.P."/>
            <person name="Kaster A.-K."/>
            <person name="Ovreas L."/>
            <person name="Rohde M."/>
            <person name="Galperin M.Y."/>
            <person name="Jogler C."/>
        </authorList>
    </citation>
    <scope>NUCLEOTIDE SEQUENCE [LARGE SCALE GENOMIC DNA]</scope>
    <source>
        <strain evidence="3 4">Pla133</strain>
    </source>
</reference>
<feature type="region of interest" description="Disordered" evidence="1">
    <location>
        <begin position="228"/>
        <end position="252"/>
    </location>
</feature>
<dbReference type="InterPro" id="IPR037026">
    <property type="entry name" value="Vgr_OB-fold_dom_sf"/>
</dbReference>
<dbReference type="EMBL" id="CP036287">
    <property type="protein sequence ID" value="QDU68934.1"/>
    <property type="molecule type" value="Genomic_DNA"/>
</dbReference>
<proteinExistence type="predicted"/>
<keyword evidence="4" id="KW-1185">Reference proteome</keyword>
<dbReference type="KEGG" id="pbap:Pla133_40490"/>
<protein>
    <submittedName>
        <fullName evidence="3">Phage late control gene D protein (GPD)</fullName>
    </submittedName>
</protein>
<accession>A0A518BPM5</accession>
<feature type="compositionally biased region" description="Low complexity" evidence="1">
    <location>
        <begin position="239"/>
        <end position="251"/>
    </location>
</feature>
<dbReference type="RefSeq" id="WP_145068371.1">
    <property type="nucleotide sequence ID" value="NZ_CP036287.1"/>
</dbReference>
<sequence length="600" mass="63418">MSADTSESIAEFAIAIDGAEIDQATAEDVIRIEVCEEVGRLARASVVLRNWDPEADPAGDAPTAKLEAGRAIKIRLGYDSKLDEVFDGIVVAAVVQVRRGDLPRLELRCRCRGIGLLGSARYRVWADQSDQTAVDSICSEVGLKADGSSAFVNPFLVQHRVSDWTFVLARAAALGVQAYVRGSTLNFKPAATGSPAATLLWGDNLVEFELAQDISSAFGDCEGTAWDPESKQPLSVTTAASAARGPAGSRPSRTKLLATEKLDGARKRRVAECVAMDQAELEAWTQALVDRGATDSYHGSASCAGDAQLRIDSILEIKGLGSSFDGPHYITRVSHRFTVQGFETQVGLGTPPTPTPEARAGSARVMPPIDSIVIATVESFEDNERSQCRVQIRFPWMDAEEPPVWARLATPSSGGGRGFVFVPEPDDEVLVQFLDGDPRHPVVVGSLWNGVDAPPEQYDAEKNDRRTIVSRSGHAITFDDGDDGPGVLVQTAAGQVLHLDDTSGSEQIRLEDKTGNQLTMDSGGIALTAASGKSIKLSASGGSVEITANEVSASADSNVSLKGNATASLEGSAKAEVKGAQVSLSGDAMVTAKAPMIQLN</sequence>
<dbReference type="SUPFAM" id="SSF69255">
    <property type="entry name" value="gp5 N-terminal domain-like"/>
    <property type="match status" value="1"/>
</dbReference>
<dbReference type="InterPro" id="IPR006531">
    <property type="entry name" value="Gp5/Vgr_OB"/>
</dbReference>
<evidence type="ECO:0000313" key="3">
    <source>
        <dbReference type="EMBL" id="QDU68934.1"/>
    </source>
</evidence>
<dbReference type="SUPFAM" id="SSF69279">
    <property type="entry name" value="Phage tail proteins"/>
    <property type="match status" value="1"/>
</dbReference>